<reference evidence="1 2" key="1">
    <citation type="submission" date="2023-11" db="EMBL/GenBank/DDBJ databases">
        <title>Lentzea sokolovensis, sp. nov., Lentzea kristufkii, sp. nov., and Lentzea miocenensis, sp. nov., rare actinobacteria from Sokolov Coal Basin, Miocene lacustrine sediment, Czech Republic.</title>
        <authorList>
            <person name="Lara A."/>
            <person name="Kotroba L."/>
            <person name="Nouioui I."/>
            <person name="Neumann-Schaal M."/>
            <person name="Mast Y."/>
            <person name="Chronakova A."/>
        </authorList>
    </citation>
    <scope>NUCLEOTIDE SEQUENCE [LARGE SCALE GENOMIC DNA]</scope>
    <source>
        <strain evidence="1 2">BCCO 10_0856</strain>
    </source>
</reference>
<comment type="caution">
    <text evidence="1">The sequence shown here is derived from an EMBL/GenBank/DDBJ whole genome shotgun (WGS) entry which is preliminary data.</text>
</comment>
<evidence type="ECO:0000313" key="1">
    <source>
        <dbReference type="EMBL" id="MDX8032976.1"/>
    </source>
</evidence>
<accession>A0ABU4T490</accession>
<gene>
    <name evidence="1" type="ORF">SK803_22385</name>
</gene>
<protein>
    <submittedName>
        <fullName evidence="1">Uncharacterized protein</fullName>
    </submittedName>
</protein>
<sequence>MPEVNQPVLLVRLRPGVVGETQRACHLVPTPPNDVMPTSLVAYCGLVIQPGTADLLSAPDGMPCVSCLLRIPLAPVKEIQ</sequence>
<keyword evidence="2" id="KW-1185">Reference proteome</keyword>
<dbReference type="EMBL" id="JAXAVW010000018">
    <property type="protein sequence ID" value="MDX8032976.1"/>
    <property type="molecule type" value="Genomic_DNA"/>
</dbReference>
<dbReference type="RefSeq" id="WP_319968008.1">
    <property type="nucleotide sequence ID" value="NZ_JAXAVW010000018.1"/>
</dbReference>
<evidence type="ECO:0000313" key="2">
    <source>
        <dbReference type="Proteomes" id="UP001285521"/>
    </source>
</evidence>
<reference evidence="1 2" key="2">
    <citation type="submission" date="2023-11" db="EMBL/GenBank/DDBJ databases">
        <authorList>
            <person name="Lara A.C."/>
            <person name="Chronakova A."/>
        </authorList>
    </citation>
    <scope>NUCLEOTIDE SEQUENCE [LARGE SCALE GENOMIC DNA]</scope>
    <source>
        <strain evidence="1 2">BCCO 10_0856</strain>
    </source>
</reference>
<proteinExistence type="predicted"/>
<organism evidence="1 2">
    <name type="scientific">Lentzea miocenica</name>
    <dbReference type="NCBI Taxonomy" id="3095431"/>
    <lineage>
        <taxon>Bacteria</taxon>
        <taxon>Bacillati</taxon>
        <taxon>Actinomycetota</taxon>
        <taxon>Actinomycetes</taxon>
        <taxon>Pseudonocardiales</taxon>
        <taxon>Pseudonocardiaceae</taxon>
        <taxon>Lentzea</taxon>
    </lineage>
</organism>
<dbReference type="Proteomes" id="UP001285521">
    <property type="component" value="Unassembled WGS sequence"/>
</dbReference>
<name>A0ABU4T490_9PSEU</name>